<protein>
    <recommendedName>
        <fullName evidence="9">Mitochondrial inner membrane protein COX18</fullName>
    </recommendedName>
</protein>
<evidence type="ECO:0000256" key="2">
    <source>
        <dbReference type="ARBA" id="ARBA00009877"/>
    </source>
</evidence>
<dbReference type="GO" id="GO:0005743">
    <property type="term" value="C:mitochondrial inner membrane"/>
    <property type="evidence" value="ECO:0007669"/>
    <property type="project" value="EnsemblFungi"/>
</dbReference>
<evidence type="ECO:0000256" key="4">
    <source>
        <dbReference type="ARBA" id="ARBA00022989"/>
    </source>
</evidence>
<evidence type="ECO:0008006" key="9">
    <source>
        <dbReference type="Google" id="ProtNLM"/>
    </source>
</evidence>
<feature type="transmembrane region" description="Helical" evidence="6">
    <location>
        <begin position="134"/>
        <end position="155"/>
    </location>
</feature>
<evidence type="ECO:0000256" key="6">
    <source>
        <dbReference type="SAM" id="Phobius"/>
    </source>
</evidence>
<dbReference type="GO" id="GO:0032979">
    <property type="term" value="P:protein insertion into mitochondrial inner membrane from matrix"/>
    <property type="evidence" value="ECO:0007669"/>
    <property type="project" value="EnsemblFungi"/>
</dbReference>
<dbReference type="GeneID" id="11535576"/>
<sequence>MFTSVYKAGFFPLVSATRTCCIKTTSRSRSFSTITAVAEAFVSLHEVTNIPWVILIPLSSVTLRTLFTLPLSILQRQRLVKQNNLRNVVLSIKPVVALRLAQTQKLTPEQIKMLSLKESRNRQKKLFKKYNIDLWKNMILPLVQIPLWVTISLGIRRLVTDPDSNTMHVLKETNTDNILYANNILESTLDLSLPFEPLPMLLPVILGTLSIMNVEYNGIMFARRRDKALVGGKLSNAMNSVLNVSRMSSVFMMGISTQTSMILSIYWITSQLFSYIQNKLLDCLWPLHNKNDLM</sequence>
<dbReference type="PANTHER" id="PTHR12428">
    <property type="entry name" value="OXA1"/>
    <property type="match status" value="1"/>
</dbReference>
<reference evidence="7 8" key="1">
    <citation type="journal article" date="2011" name="Proc. Natl. Acad. Sci. U.S.A.">
        <title>Evolutionary erosion of yeast sex chromosomes by mating-type switching accidents.</title>
        <authorList>
            <person name="Gordon J.L."/>
            <person name="Armisen D."/>
            <person name="Proux-Wera E."/>
            <person name="Oheigeartaigh S.S."/>
            <person name="Byrne K.P."/>
            <person name="Wolfe K.H."/>
        </authorList>
    </citation>
    <scope>NUCLEOTIDE SEQUENCE [LARGE SCALE GENOMIC DNA]</scope>
    <source>
        <strain evidence="8">ATCC 24235 / CBS 4417 / NBRC 1672 / NRRL Y-8282 / UCD 70-5</strain>
    </source>
</reference>
<name>G8BV15_TETPH</name>
<dbReference type="eggNOG" id="KOG1239">
    <property type="taxonomic scope" value="Eukaryota"/>
</dbReference>
<dbReference type="HOGENOM" id="CLU_029282_2_1_1"/>
<evidence type="ECO:0000313" key="7">
    <source>
        <dbReference type="EMBL" id="CCE63597.1"/>
    </source>
</evidence>
<accession>G8BV15</accession>
<organism evidence="7 8">
    <name type="scientific">Tetrapisispora phaffii (strain ATCC 24235 / CBS 4417 / NBRC 1672 / NRRL Y-8282 / UCD 70-5)</name>
    <name type="common">Yeast</name>
    <name type="synonym">Fabospora phaffii</name>
    <dbReference type="NCBI Taxonomy" id="1071381"/>
    <lineage>
        <taxon>Eukaryota</taxon>
        <taxon>Fungi</taxon>
        <taxon>Dikarya</taxon>
        <taxon>Ascomycota</taxon>
        <taxon>Saccharomycotina</taxon>
        <taxon>Saccharomycetes</taxon>
        <taxon>Saccharomycetales</taxon>
        <taxon>Saccharomycetaceae</taxon>
        <taxon>Tetrapisispora</taxon>
    </lineage>
</organism>
<dbReference type="OrthoDB" id="2148490at2759"/>
<feature type="transmembrane region" description="Helical" evidence="6">
    <location>
        <begin position="200"/>
        <end position="219"/>
    </location>
</feature>
<evidence type="ECO:0000256" key="3">
    <source>
        <dbReference type="ARBA" id="ARBA00022692"/>
    </source>
</evidence>
<comment type="subcellular location">
    <subcellularLocation>
        <location evidence="1">Membrane</location>
        <topology evidence="1">Multi-pass membrane protein</topology>
    </subcellularLocation>
</comment>
<gene>
    <name evidence="7" type="primary">TPHA0F01120</name>
    <name evidence="7" type="ordered locus">TPHA_0F01120</name>
</gene>
<dbReference type="KEGG" id="tpf:TPHA_0F01120"/>
<comment type="similarity">
    <text evidence="2">Belongs to the OXA1/ALB3/YidC family.</text>
</comment>
<dbReference type="EMBL" id="HE612861">
    <property type="protein sequence ID" value="CCE63597.1"/>
    <property type="molecule type" value="Genomic_DNA"/>
</dbReference>
<dbReference type="OMA" id="WQRKRIV"/>
<feature type="transmembrane region" description="Helical" evidence="6">
    <location>
        <begin position="250"/>
        <end position="269"/>
    </location>
</feature>
<dbReference type="GO" id="GO:0032977">
    <property type="term" value="F:membrane insertase activity"/>
    <property type="evidence" value="ECO:0007669"/>
    <property type="project" value="EnsemblFungi"/>
</dbReference>
<proteinExistence type="inferred from homology"/>
<dbReference type="AlphaFoldDB" id="G8BV15"/>
<keyword evidence="3 6" id="KW-0812">Transmembrane</keyword>
<feature type="transmembrane region" description="Helical" evidence="6">
    <location>
        <begin position="50"/>
        <end position="74"/>
    </location>
</feature>
<dbReference type="GO" id="GO:0033617">
    <property type="term" value="P:mitochondrial respiratory chain complex IV assembly"/>
    <property type="evidence" value="ECO:0007669"/>
    <property type="project" value="TreeGrafter"/>
</dbReference>
<dbReference type="PANTHER" id="PTHR12428:SF65">
    <property type="entry name" value="CYTOCHROME C OXIDASE ASSEMBLY PROTEIN COX18, MITOCHONDRIAL"/>
    <property type="match status" value="1"/>
</dbReference>
<dbReference type="STRING" id="1071381.G8BV15"/>
<dbReference type="Proteomes" id="UP000005666">
    <property type="component" value="Chromosome 6"/>
</dbReference>
<keyword evidence="8" id="KW-1185">Reference proteome</keyword>
<dbReference type="RefSeq" id="XP_003686031.1">
    <property type="nucleotide sequence ID" value="XM_003685983.1"/>
</dbReference>
<dbReference type="InterPro" id="IPR001708">
    <property type="entry name" value="YidC/ALB3/OXA1/COX18"/>
</dbReference>
<evidence type="ECO:0000256" key="5">
    <source>
        <dbReference type="ARBA" id="ARBA00023136"/>
    </source>
</evidence>
<keyword evidence="5 6" id="KW-0472">Membrane</keyword>
<keyword evidence="4 6" id="KW-1133">Transmembrane helix</keyword>
<evidence type="ECO:0000313" key="8">
    <source>
        <dbReference type="Proteomes" id="UP000005666"/>
    </source>
</evidence>
<evidence type="ECO:0000256" key="1">
    <source>
        <dbReference type="ARBA" id="ARBA00004141"/>
    </source>
</evidence>